<name>A0ABQ2Q936_9GAMM</name>
<dbReference type="Proteomes" id="UP000654367">
    <property type="component" value="Unassembled WGS sequence"/>
</dbReference>
<dbReference type="SUPFAM" id="SSF55874">
    <property type="entry name" value="ATPase domain of HSP90 chaperone/DNA topoisomerase II/histidine kinase"/>
    <property type="match status" value="1"/>
</dbReference>
<keyword evidence="8" id="KW-0067">ATP-binding</keyword>
<evidence type="ECO:0000313" key="12">
    <source>
        <dbReference type="Proteomes" id="UP000654367"/>
    </source>
</evidence>
<dbReference type="Pfam" id="PF00512">
    <property type="entry name" value="HisKA"/>
    <property type="match status" value="1"/>
</dbReference>
<evidence type="ECO:0000256" key="5">
    <source>
        <dbReference type="ARBA" id="ARBA00022679"/>
    </source>
</evidence>
<evidence type="ECO:0000256" key="6">
    <source>
        <dbReference type="ARBA" id="ARBA00022741"/>
    </source>
</evidence>
<keyword evidence="5" id="KW-0808">Transferase</keyword>
<dbReference type="InterPro" id="IPR050980">
    <property type="entry name" value="2C_sensor_his_kinase"/>
</dbReference>
<feature type="transmembrane region" description="Helical" evidence="9">
    <location>
        <begin position="73"/>
        <end position="91"/>
    </location>
</feature>
<dbReference type="PANTHER" id="PTHR44936:SF10">
    <property type="entry name" value="SENSOR PROTEIN RSTB"/>
    <property type="match status" value="1"/>
</dbReference>
<keyword evidence="9" id="KW-1133">Transmembrane helix</keyword>
<evidence type="ECO:0000256" key="3">
    <source>
        <dbReference type="ARBA" id="ARBA00012438"/>
    </source>
</evidence>
<sequence length="466" mass="50921">MANLKLPFNANQQQLALLRLVNWGLKIGLIVFAADLFGLTTPPTTLSYVLIIEACYVGFSYRFHRLSIDNHGLLFLTLLLDTLFWATWLYFTGGATNAFVSLLLLPIAISAITLPRWAPWSLTALSTAVYSLMIINIPDHSVDDTTNTAADMHAGHDMSQMAMGMPANPNMSHSMNMSMDMGSHYLGMWFNFVISALVLTITVGFIAKRIRQKNVELRYLREAQLRQEKILALGTASAQMAHQLATPLATLRLLVDEISDTAHDAEQTELLADMQQALNRCEVTLSDLRLATESIREQKLLQQSVAKLVALLSEQVSLLMPETQLSLHISPEAETTILHTDMSLLPALLALIQNGAQASEDNQQGAKVDINISVSQSSSRSPSTQIMPQEISIIIRDYGVGIATHLLSTLGSNMVSSPKGLGIAVLLSHTSFERLGGKLYLKAHPEGGTEAIVTLPLAAKADHTEV</sequence>
<evidence type="ECO:0000256" key="7">
    <source>
        <dbReference type="ARBA" id="ARBA00022777"/>
    </source>
</evidence>
<evidence type="ECO:0000256" key="8">
    <source>
        <dbReference type="ARBA" id="ARBA00022840"/>
    </source>
</evidence>
<evidence type="ECO:0000256" key="2">
    <source>
        <dbReference type="ARBA" id="ARBA00004651"/>
    </source>
</evidence>
<dbReference type="InterPro" id="IPR036097">
    <property type="entry name" value="HisK_dim/P_sf"/>
</dbReference>
<dbReference type="Pfam" id="PF02518">
    <property type="entry name" value="HATPase_c"/>
    <property type="match status" value="1"/>
</dbReference>
<keyword evidence="12" id="KW-1185">Reference proteome</keyword>
<evidence type="ECO:0000256" key="1">
    <source>
        <dbReference type="ARBA" id="ARBA00000085"/>
    </source>
</evidence>
<dbReference type="InterPro" id="IPR003594">
    <property type="entry name" value="HATPase_dom"/>
</dbReference>
<gene>
    <name evidence="11" type="primary">prrB</name>
    <name evidence="11" type="ORF">GCM10009409_27620</name>
</gene>
<dbReference type="PANTHER" id="PTHR44936">
    <property type="entry name" value="SENSOR PROTEIN CREC"/>
    <property type="match status" value="1"/>
</dbReference>
<dbReference type="SUPFAM" id="SSF47384">
    <property type="entry name" value="Homodimeric domain of signal transducing histidine kinase"/>
    <property type="match status" value="1"/>
</dbReference>
<keyword evidence="9" id="KW-0812">Transmembrane</keyword>
<comment type="caution">
    <text evidence="11">The sequence shown here is derived from an EMBL/GenBank/DDBJ whole genome shotgun (WGS) entry which is preliminary data.</text>
</comment>
<dbReference type="Gene3D" id="3.30.565.10">
    <property type="entry name" value="Histidine kinase-like ATPase, C-terminal domain"/>
    <property type="match status" value="1"/>
</dbReference>
<evidence type="ECO:0000256" key="4">
    <source>
        <dbReference type="ARBA" id="ARBA00022475"/>
    </source>
</evidence>
<dbReference type="InterPro" id="IPR005467">
    <property type="entry name" value="His_kinase_dom"/>
</dbReference>
<feature type="transmembrane region" description="Helical" evidence="9">
    <location>
        <begin position="20"/>
        <end position="39"/>
    </location>
</feature>
<dbReference type="RefSeq" id="WP_188921352.1">
    <property type="nucleotide sequence ID" value="NZ_BMQV01000031.1"/>
</dbReference>
<dbReference type="Gene3D" id="1.10.287.130">
    <property type="match status" value="1"/>
</dbReference>
<evidence type="ECO:0000256" key="9">
    <source>
        <dbReference type="SAM" id="Phobius"/>
    </source>
</evidence>
<accession>A0ABQ2Q936</accession>
<comment type="subcellular location">
    <subcellularLocation>
        <location evidence="2">Cell membrane</location>
        <topology evidence="2">Multi-pass membrane protein</topology>
    </subcellularLocation>
</comment>
<dbReference type="CDD" id="cd00082">
    <property type="entry name" value="HisKA"/>
    <property type="match status" value="1"/>
</dbReference>
<protein>
    <recommendedName>
        <fullName evidence="3">histidine kinase</fullName>
        <ecNumber evidence="3">2.7.13.3</ecNumber>
    </recommendedName>
</protein>
<proteinExistence type="predicted"/>
<dbReference type="EC" id="2.7.13.3" evidence="3"/>
<feature type="domain" description="Histidine kinase" evidence="10">
    <location>
        <begin position="239"/>
        <end position="459"/>
    </location>
</feature>
<comment type="catalytic activity">
    <reaction evidence="1">
        <text>ATP + protein L-histidine = ADP + protein N-phospho-L-histidine.</text>
        <dbReference type="EC" id="2.7.13.3"/>
    </reaction>
</comment>
<feature type="transmembrane region" description="Helical" evidence="9">
    <location>
        <begin position="97"/>
        <end position="114"/>
    </location>
</feature>
<evidence type="ECO:0000313" key="11">
    <source>
        <dbReference type="EMBL" id="GGP60196.1"/>
    </source>
</evidence>
<dbReference type="SMART" id="SM00388">
    <property type="entry name" value="HisKA"/>
    <property type="match status" value="1"/>
</dbReference>
<keyword evidence="7 11" id="KW-0418">Kinase</keyword>
<dbReference type="InterPro" id="IPR036890">
    <property type="entry name" value="HATPase_C_sf"/>
</dbReference>
<evidence type="ECO:0000259" key="10">
    <source>
        <dbReference type="PROSITE" id="PS50109"/>
    </source>
</evidence>
<keyword evidence="6" id="KW-0547">Nucleotide-binding</keyword>
<dbReference type="InterPro" id="IPR003661">
    <property type="entry name" value="HisK_dim/P_dom"/>
</dbReference>
<dbReference type="SMART" id="SM00387">
    <property type="entry name" value="HATPase_c"/>
    <property type="match status" value="1"/>
</dbReference>
<feature type="transmembrane region" description="Helical" evidence="9">
    <location>
        <begin position="185"/>
        <end position="207"/>
    </location>
</feature>
<keyword evidence="9" id="KW-0472">Membrane</keyword>
<reference evidence="12" key="1">
    <citation type="journal article" date="2019" name="Int. J. Syst. Evol. Microbiol.">
        <title>The Global Catalogue of Microorganisms (GCM) 10K type strain sequencing project: providing services to taxonomists for standard genome sequencing and annotation.</title>
        <authorList>
            <consortium name="The Broad Institute Genomics Platform"/>
            <consortium name="The Broad Institute Genome Sequencing Center for Infectious Disease"/>
            <person name="Wu L."/>
            <person name="Ma J."/>
        </authorList>
    </citation>
    <scope>NUCLEOTIDE SEQUENCE [LARGE SCALE GENOMIC DNA]</scope>
    <source>
        <strain evidence="12">JCM 32304</strain>
    </source>
</reference>
<dbReference type="PROSITE" id="PS50109">
    <property type="entry name" value="HIS_KIN"/>
    <property type="match status" value="1"/>
</dbReference>
<dbReference type="EMBL" id="BMQV01000031">
    <property type="protein sequence ID" value="GGP60196.1"/>
    <property type="molecule type" value="Genomic_DNA"/>
</dbReference>
<keyword evidence="4" id="KW-1003">Cell membrane</keyword>
<organism evidence="11 12">
    <name type="scientific">Shewanella saliphila</name>
    <dbReference type="NCBI Taxonomy" id="2282698"/>
    <lineage>
        <taxon>Bacteria</taxon>
        <taxon>Pseudomonadati</taxon>
        <taxon>Pseudomonadota</taxon>
        <taxon>Gammaproteobacteria</taxon>
        <taxon>Alteromonadales</taxon>
        <taxon>Shewanellaceae</taxon>
        <taxon>Shewanella</taxon>
    </lineage>
</organism>
<dbReference type="GO" id="GO:0016301">
    <property type="term" value="F:kinase activity"/>
    <property type="evidence" value="ECO:0007669"/>
    <property type="project" value="UniProtKB-KW"/>
</dbReference>